<proteinExistence type="predicted"/>
<organism evidence="1 2">
    <name type="scientific">Neorhizobium huautlense</name>
    <dbReference type="NCBI Taxonomy" id="67774"/>
    <lineage>
        <taxon>Bacteria</taxon>
        <taxon>Pseudomonadati</taxon>
        <taxon>Pseudomonadota</taxon>
        <taxon>Alphaproteobacteria</taxon>
        <taxon>Hyphomicrobiales</taxon>
        <taxon>Rhizobiaceae</taxon>
        <taxon>Rhizobium/Agrobacterium group</taxon>
        <taxon>Neorhizobium</taxon>
    </lineage>
</organism>
<keyword evidence="2" id="KW-1185">Reference proteome</keyword>
<comment type="caution">
    <text evidence="1">The sequence shown here is derived from an EMBL/GenBank/DDBJ whole genome shotgun (WGS) entry which is preliminary data.</text>
</comment>
<sequence>MPKTRKRQSQAGLRLKKEFPDIHAELVAGRIPSLKKALVKAGIATKPTPAEKLLKAWGKANAEERGRFLAQIGASRSVPAETAASAAVETILIANGRYLLPQTVRRIEAIMKRRNLSPIQVMKEAGFPSEGRSLIRALAKNASLRLVVVAALDDWLRKQG</sequence>
<name>A0ABT9Q0S5_9HYPH</name>
<evidence type="ECO:0008006" key="3">
    <source>
        <dbReference type="Google" id="ProtNLM"/>
    </source>
</evidence>
<reference evidence="1 2" key="1">
    <citation type="submission" date="2023-07" db="EMBL/GenBank/DDBJ databases">
        <title>Sorghum-associated microbial communities from plants grown in Nebraska, USA.</title>
        <authorList>
            <person name="Schachtman D."/>
        </authorList>
    </citation>
    <scope>NUCLEOTIDE SEQUENCE [LARGE SCALE GENOMIC DNA]</scope>
    <source>
        <strain evidence="1 2">DS1307</strain>
    </source>
</reference>
<dbReference type="Proteomes" id="UP001241472">
    <property type="component" value="Unassembled WGS sequence"/>
</dbReference>
<protein>
    <recommendedName>
        <fullName evidence="3">Regulatory protein GemA</fullName>
    </recommendedName>
</protein>
<dbReference type="EMBL" id="JAUSRF010000025">
    <property type="protein sequence ID" value="MDP9840325.1"/>
    <property type="molecule type" value="Genomic_DNA"/>
</dbReference>
<dbReference type="RefSeq" id="WP_306839833.1">
    <property type="nucleotide sequence ID" value="NZ_JAUSRF010000025.1"/>
</dbReference>
<evidence type="ECO:0000313" key="1">
    <source>
        <dbReference type="EMBL" id="MDP9840325.1"/>
    </source>
</evidence>
<accession>A0ABT9Q0S5</accession>
<evidence type="ECO:0000313" key="2">
    <source>
        <dbReference type="Proteomes" id="UP001241472"/>
    </source>
</evidence>
<gene>
    <name evidence="1" type="ORF">J2T09_005112</name>
</gene>